<dbReference type="InterPro" id="IPR009926">
    <property type="entry name" value="T3SS_YcgR_PilZN"/>
</dbReference>
<name>A0ABT1U8R1_9GAMM</name>
<comment type="subcellular location">
    <subcellularLocation>
        <location evidence="4">Bacterial flagellum basal body</location>
    </subcellularLocation>
</comment>
<dbReference type="InterPro" id="IPR023787">
    <property type="entry name" value="T3SS_YcgR"/>
</dbReference>
<comment type="similarity">
    <text evidence="4">Belongs to the YcgR family.</text>
</comment>
<evidence type="ECO:0000256" key="3">
    <source>
        <dbReference type="ARBA" id="ARBA00023143"/>
    </source>
</evidence>
<keyword evidence="2 4" id="KW-0547">Nucleotide-binding</keyword>
<keyword evidence="3 4" id="KW-0975">Bacterial flagellum</keyword>
<keyword evidence="7" id="KW-0282">Flagellum</keyword>
<evidence type="ECO:0000256" key="2">
    <source>
        <dbReference type="ARBA" id="ARBA00022741"/>
    </source>
</evidence>
<proteinExistence type="inferred from homology"/>
<keyword evidence="7" id="KW-0966">Cell projection</keyword>
<keyword evidence="1 4" id="KW-0973">c-di-GMP</keyword>
<dbReference type="Pfam" id="PF07238">
    <property type="entry name" value="PilZ"/>
    <property type="match status" value="1"/>
</dbReference>
<dbReference type="Gene3D" id="2.40.10.220">
    <property type="entry name" value="predicted glycosyltransferase like domains"/>
    <property type="match status" value="1"/>
</dbReference>
<gene>
    <name evidence="4" type="primary">ycgR</name>
    <name evidence="7" type="ORF">NP596_17445</name>
</gene>
<keyword evidence="7" id="KW-0969">Cilium</keyword>
<dbReference type="Proteomes" id="UP001524586">
    <property type="component" value="Unassembled WGS sequence"/>
</dbReference>
<evidence type="ECO:0000313" key="8">
    <source>
        <dbReference type="Proteomes" id="UP001524586"/>
    </source>
</evidence>
<dbReference type="Gene3D" id="2.30.110.10">
    <property type="entry name" value="Electron Transport, Fmn-binding Protein, Chain A"/>
    <property type="match status" value="1"/>
</dbReference>
<comment type="function">
    <text evidence="4">Acts as a flagellar brake, regulating swimming and swarming in a bis-(3'-5') cyclic diguanylic acid (c-di-GMP)-dependent manner. Binds 1 c-di-GMP dimer per subunit. Increasing levels of c-di-GMP lead to decreased motility.</text>
</comment>
<feature type="domain" description="Type III secretion system flagellar brake protein YcgR PilZN" evidence="6">
    <location>
        <begin position="7"/>
        <end position="111"/>
    </location>
</feature>
<comment type="caution">
    <text evidence="7">The sequence shown here is derived from an EMBL/GenBank/DDBJ whole genome shotgun (WGS) entry which is preliminary data.</text>
</comment>
<protein>
    <recommendedName>
        <fullName evidence="4">Flagellar brake protein YcgR</fullName>
    </recommendedName>
    <alternativeName>
        <fullName evidence="4">Cyclic di-GMP binding protein YcgR</fullName>
    </alternativeName>
</protein>
<feature type="domain" description="PilZ" evidence="5">
    <location>
        <begin position="115"/>
        <end position="235"/>
    </location>
</feature>
<evidence type="ECO:0000313" key="7">
    <source>
        <dbReference type="EMBL" id="MCQ8130247.1"/>
    </source>
</evidence>
<evidence type="ECO:0000259" key="6">
    <source>
        <dbReference type="Pfam" id="PF07317"/>
    </source>
</evidence>
<dbReference type="InterPro" id="IPR012349">
    <property type="entry name" value="Split_barrel_FMN-bd"/>
</dbReference>
<evidence type="ECO:0000256" key="4">
    <source>
        <dbReference type="HAMAP-Rule" id="MF_01457"/>
    </source>
</evidence>
<evidence type="ECO:0000256" key="1">
    <source>
        <dbReference type="ARBA" id="ARBA00022636"/>
    </source>
</evidence>
<dbReference type="EMBL" id="JANIBK010000139">
    <property type="protein sequence ID" value="MCQ8130247.1"/>
    <property type="molecule type" value="Genomic_DNA"/>
</dbReference>
<dbReference type="RefSeq" id="WP_256616671.1">
    <property type="nucleotide sequence ID" value="NZ_JANIBK010000139.1"/>
</dbReference>
<organism evidence="7 8">
    <name type="scientific">Methylomonas rivi</name>
    <dbReference type="NCBI Taxonomy" id="2952226"/>
    <lineage>
        <taxon>Bacteria</taxon>
        <taxon>Pseudomonadati</taxon>
        <taxon>Pseudomonadota</taxon>
        <taxon>Gammaproteobacteria</taxon>
        <taxon>Methylococcales</taxon>
        <taxon>Methylococcaceae</taxon>
        <taxon>Methylomonas</taxon>
    </lineage>
</organism>
<dbReference type="HAMAP" id="MF_01457">
    <property type="entry name" value="YcgR"/>
    <property type="match status" value="1"/>
</dbReference>
<dbReference type="Pfam" id="PF07317">
    <property type="entry name" value="PilZN"/>
    <property type="match status" value="1"/>
</dbReference>
<sequence length="245" mass="27976">MATESEYIVKNAKMVFNHFNELVTKKCLISAHFGDRNTSFLTTIVELDPKKKLLHLDCGPSESVDSQLLASGKVLFRTEYNGIKVSFSAKNIQKIQSGGESVLSMPIPDSIFWMQRRQYYRVKIPYSHNGSYCQITFKSEQDDTLETLKFQLYDLSMTGVAFLNPDPKWAERLQPDCQFIDCNLYLNNGNHAIVGFVIKNNVKVRSGTLTLQDKIGCLFQSMPTNFETSIQRYMQEIELQQKNAG</sequence>
<accession>A0ABT1U8R1</accession>
<keyword evidence="8" id="KW-1185">Reference proteome</keyword>
<evidence type="ECO:0000259" key="5">
    <source>
        <dbReference type="Pfam" id="PF07238"/>
    </source>
</evidence>
<dbReference type="InterPro" id="IPR009875">
    <property type="entry name" value="PilZ_domain"/>
</dbReference>
<reference evidence="7 8" key="1">
    <citation type="submission" date="2022-07" db="EMBL/GenBank/DDBJ databases">
        <title>Methylomonas rivi sp. nov., Methylomonas rosea sp. nov., Methylomonas aureus sp. nov. and Methylomonas subterranea sp. nov., four novel methanotrophs isolated from a freshwater creek and the deep terrestrial subsurface.</title>
        <authorList>
            <person name="Abin C."/>
            <person name="Sankaranarayanan K."/>
            <person name="Garner C."/>
            <person name="Sindelar R."/>
            <person name="Kotary K."/>
            <person name="Garner R."/>
            <person name="Barclay S."/>
            <person name="Lawson P."/>
            <person name="Krumholz L."/>
        </authorList>
    </citation>
    <scope>NUCLEOTIDE SEQUENCE [LARGE SCALE GENOMIC DNA]</scope>
    <source>
        <strain evidence="7 8">WSC-6</strain>
    </source>
</reference>
<comment type="subunit">
    <text evidence="4">Monomer. Interacts with the flagellar basal bodies.</text>
</comment>